<evidence type="ECO:0000313" key="2">
    <source>
        <dbReference type="EMBL" id="MBB3988244.1"/>
    </source>
</evidence>
<dbReference type="EMBL" id="JACIEJ010000018">
    <property type="protein sequence ID" value="MBB3988244.1"/>
    <property type="molecule type" value="Genomic_DNA"/>
</dbReference>
<dbReference type="InterPro" id="IPR013096">
    <property type="entry name" value="Cupin_2"/>
</dbReference>
<proteinExistence type="predicted"/>
<dbReference type="InterPro" id="IPR052535">
    <property type="entry name" value="Bacilysin_H2HPP_isomerase"/>
</dbReference>
<dbReference type="Gene3D" id="2.60.120.10">
    <property type="entry name" value="Jelly Rolls"/>
    <property type="match status" value="1"/>
</dbReference>
<feature type="domain" description="Cupin type-2" evidence="1">
    <location>
        <begin position="33"/>
        <end position="89"/>
    </location>
</feature>
<evidence type="ECO:0000259" key="1">
    <source>
        <dbReference type="Pfam" id="PF07883"/>
    </source>
</evidence>
<dbReference type="AlphaFoldDB" id="A0A7W6DZL5"/>
<dbReference type="InterPro" id="IPR025499">
    <property type="entry name" value="KdgF"/>
</dbReference>
<dbReference type="SUPFAM" id="SSF51182">
    <property type="entry name" value="RmlC-like cupins"/>
    <property type="match status" value="1"/>
</dbReference>
<keyword evidence="3" id="KW-1185">Reference proteome</keyword>
<gene>
    <name evidence="2" type="ORF">GGQ68_004601</name>
</gene>
<sequence>MQDRLRKFPVVSPDTGVTRQVLADAPDLMVVSFRFDEGAQGALHSHPHVQSTYVESGRFRFTLSGEDFEVGPGDSFVIPSGAEHGCVCLAPGQLVDCFTPRRDDFL</sequence>
<comment type="caution">
    <text evidence="2">The sequence shown here is derived from an EMBL/GenBank/DDBJ whole genome shotgun (WGS) entry which is preliminary data.</text>
</comment>
<dbReference type="GO" id="GO:0051213">
    <property type="term" value="F:dioxygenase activity"/>
    <property type="evidence" value="ECO:0007669"/>
    <property type="project" value="UniProtKB-KW"/>
</dbReference>
<keyword evidence="2" id="KW-0560">Oxidoreductase</keyword>
<accession>A0A7W6DZL5</accession>
<dbReference type="PANTHER" id="PTHR40112">
    <property type="entry name" value="H2HPP ISOMERASE"/>
    <property type="match status" value="1"/>
</dbReference>
<dbReference type="Proteomes" id="UP000541426">
    <property type="component" value="Unassembled WGS sequence"/>
</dbReference>
<dbReference type="InterPro" id="IPR011051">
    <property type="entry name" value="RmlC_Cupin_sf"/>
</dbReference>
<reference evidence="2 3" key="1">
    <citation type="submission" date="2020-08" db="EMBL/GenBank/DDBJ databases">
        <title>Genomic Encyclopedia of Type Strains, Phase IV (KMG-IV): sequencing the most valuable type-strain genomes for metagenomic binning, comparative biology and taxonomic classification.</title>
        <authorList>
            <person name="Goeker M."/>
        </authorList>
    </citation>
    <scope>NUCLEOTIDE SEQUENCE [LARGE SCALE GENOMIC DNA]</scope>
    <source>
        <strain evidence="2 3">DSM 102235</strain>
    </source>
</reference>
<organism evidence="2 3">
    <name type="scientific">Sagittula marina</name>
    <dbReference type="NCBI Taxonomy" id="943940"/>
    <lineage>
        <taxon>Bacteria</taxon>
        <taxon>Pseudomonadati</taxon>
        <taxon>Pseudomonadota</taxon>
        <taxon>Alphaproteobacteria</taxon>
        <taxon>Rhodobacterales</taxon>
        <taxon>Roseobacteraceae</taxon>
        <taxon>Sagittula</taxon>
    </lineage>
</organism>
<protein>
    <submittedName>
        <fullName evidence="2">Quercetin dioxygenase-like cupin family protein</fullName>
    </submittedName>
</protein>
<dbReference type="RefSeq" id="WP_183969935.1">
    <property type="nucleotide sequence ID" value="NZ_JACIEJ010000018.1"/>
</dbReference>
<evidence type="ECO:0000313" key="3">
    <source>
        <dbReference type="Proteomes" id="UP000541426"/>
    </source>
</evidence>
<keyword evidence="2" id="KW-0223">Dioxygenase</keyword>
<dbReference type="InterPro" id="IPR014710">
    <property type="entry name" value="RmlC-like_jellyroll"/>
</dbReference>
<dbReference type="CDD" id="cd02238">
    <property type="entry name" value="cupin_KdgF"/>
    <property type="match status" value="1"/>
</dbReference>
<dbReference type="PANTHER" id="PTHR40112:SF1">
    <property type="entry name" value="H2HPP ISOMERASE"/>
    <property type="match status" value="1"/>
</dbReference>
<dbReference type="Pfam" id="PF07883">
    <property type="entry name" value="Cupin_2"/>
    <property type="match status" value="1"/>
</dbReference>
<dbReference type="PIRSF" id="PIRSF029883">
    <property type="entry name" value="KdgF"/>
    <property type="match status" value="1"/>
</dbReference>
<name>A0A7W6DZL5_9RHOB</name>